<gene>
    <name evidence="2" type="ORF">GCM10023149_43970</name>
</gene>
<dbReference type="SUPFAM" id="SSF51182">
    <property type="entry name" value="RmlC-like cupins"/>
    <property type="match status" value="1"/>
</dbReference>
<dbReference type="InterPro" id="IPR013096">
    <property type="entry name" value="Cupin_2"/>
</dbReference>
<dbReference type="PANTHER" id="PTHR36440:SF1">
    <property type="entry name" value="PUTATIVE (AFU_ORTHOLOGUE AFUA_8G07350)-RELATED"/>
    <property type="match status" value="1"/>
</dbReference>
<dbReference type="InterPro" id="IPR014710">
    <property type="entry name" value="RmlC-like_jellyroll"/>
</dbReference>
<organism evidence="2 3">
    <name type="scientific">Mucilaginibacter gynuensis</name>
    <dbReference type="NCBI Taxonomy" id="1302236"/>
    <lineage>
        <taxon>Bacteria</taxon>
        <taxon>Pseudomonadati</taxon>
        <taxon>Bacteroidota</taxon>
        <taxon>Sphingobacteriia</taxon>
        <taxon>Sphingobacteriales</taxon>
        <taxon>Sphingobacteriaceae</taxon>
        <taxon>Mucilaginibacter</taxon>
    </lineage>
</organism>
<dbReference type="Proteomes" id="UP001500582">
    <property type="component" value="Unassembled WGS sequence"/>
</dbReference>
<evidence type="ECO:0000313" key="3">
    <source>
        <dbReference type="Proteomes" id="UP001500582"/>
    </source>
</evidence>
<proteinExistence type="predicted"/>
<name>A0ABP8H8U0_9SPHI</name>
<evidence type="ECO:0000313" key="2">
    <source>
        <dbReference type="EMBL" id="GAA4335767.1"/>
    </source>
</evidence>
<keyword evidence="3" id="KW-1185">Reference proteome</keyword>
<dbReference type="PANTHER" id="PTHR36440">
    <property type="entry name" value="PUTATIVE (AFU_ORTHOLOGUE AFUA_8G07350)-RELATED"/>
    <property type="match status" value="1"/>
</dbReference>
<dbReference type="Gene3D" id="2.60.120.10">
    <property type="entry name" value="Jelly Rolls"/>
    <property type="match status" value="1"/>
</dbReference>
<reference evidence="3" key="1">
    <citation type="journal article" date="2019" name="Int. J. Syst. Evol. Microbiol.">
        <title>The Global Catalogue of Microorganisms (GCM) 10K type strain sequencing project: providing services to taxonomists for standard genome sequencing and annotation.</title>
        <authorList>
            <consortium name="The Broad Institute Genomics Platform"/>
            <consortium name="The Broad Institute Genome Sequencing Center for Infectious Disease"/>
            <person name="Wu L."/>
            <person name="Ma J."/>
        </authorList>
    </citation>
    <scope>NUCLEOTIDE SEQUENCE [LARGE SCALE GENOMIC DNA]</scope>
    <source>
        <strain evidence="3">JCM 17705</strain>
    </source>
</reference>
<protein>
    <submittedName>
        <fullName evidence="2">Cupin domain-containing protein</fullName>
    </submittedName>
</protein>
<sequence>MSITISETSVTAPVAYRSYHGGFFSVLISPEQTAGAMGIIDIRLPKGSEPPPHIHLHEDETFYLIDGEVSFEIGNETIIAKHGEAVFAPRGIAHRFTLNTAEARMLTMVTPGKFVDYFMEFSTPVQGEPQVTAPQGSPPTEAIAYMAQVLDEKYGVKFA</sequence>
<dbReference type="InterPro" id="IPR053146">
    <property type="entry name" value="QDO-like"/>
</dbReference>
<evidence type="ECO:0000259" key="1">
    <source>
        <dbReference type="Pfam" id="PF07883"/>
    </source>
</evidence>
<accession>A0ABP8H8U0</accession>
<dbReference type="InterPro" id="IPR011051">
    <property type="entry name" value="RmlC_Cupin_sf"/>
</dbReference>
<feature type="domain" description="Cupin type-2" evidence="1">
    <location>
        <begin position="43"/>
        <end position="107"/>
    </location>
</feature>
<comment type="caution">
    <text evidence="2">The sequence shown here is derived from an EMBL/GenBank/DDBJ whole genome shotgun (WGS) entry which is preliminary data.</text>
</comment>
<dbReference type="Pfam" id="PF07883">
    <property type="entry name" value="Cupin_2"/>
    <property type="match status" value="1"/>
</dbReference>
<dbReference type="RefSeq" id="WP_345213342.1">
    <property type="nucleotide sequence ID" value="NZ_BAABFT010000016.1"/>
</dbReference>
<dbReference type="EMBL" id="BAABFT010000016">
    <property type="protein sequence ID" value="GAA4335767.1"/>
    <property type="molecule type" value="Genomic_DNA"/>
</dbReference>